<accession>A0A3S3B3B2</accession>
<organism evidence="2 3">
    <name type="scientific">Rhodococcus xishaensis</name>
    <dbReference type="NCBI Taxonomy" id="2487364"/>
    <lineage>
        <taxon>Bacteria</taxon>
        <taxon>Bacillati</taxon>
        <taxon>Actinomycetota</taxon>
        <taxon>Actinomycetes</taxon>
        <taxon>Mycobacteriales</taxon>
        <taxon>Nocardiaceae</taxon>
        <taxon>Rhodococcus</taxon>
    </lineage>
</organism>
<keyword evidence="3" id="KW-1185">Reference proteome</keyword>
<reference evidence="2 3" key="1">
    <citation type="submission" date="2018-11" db="EMBL/GenBank/DDBJ databases">
        <title>Rhodococcus spongicola sp. nov. and Rhodococcus xishaensis sp. nov. from marine sponges.</title>
        <authorList>
            <person name="Li L."/>
            <person name="Lin H.W."/>
        </authorList>
    </citation>
    <scope>NUCLEOTIDE SEQUENCE [LARGE SCALE GENOMIC DNA]</scope>
    <source>
        <strain evidence="2 3">LHW51113</strain>
    </source>
</reference>
<proteinExistence type="predicted"/>
<evidence type="ECO:0000313" key="3">
    <source>
        <dbReference type="Proteomes" id="UP000283479"/>
    </source>
</evidence>
<name>A0A3S3B3B2_9NOCA</name>
<evidence type="ECO:0000256" key="1">
    <source>
        <dbReference type="SAM" id="MobiDB-lite"/>
    </source>
</evidence>
<dbReference type="EMBL" id="RKLO01000004">
    <property type="protein sequence ID" value="RVW02111.1"/>
    <property type="molecule type" value="Genomic_DNA"/>
</dbReference>
<dbReference type="InterPro" id="IPR045522">
    <property type="entry name" value="DUF6474"/>
</dbReference>
<feature type="compositionally biased region" description="Basic and acidic residues" evidence="1">
    <location>
        <begin position="14"/>
        <end position="34"/>
    </location>
</feature>
<dbReference type="AlphaFoldDB" id="A0A3S3B3B2"/>
<feature type="compositionally biased region" description="Basic residues" evidence="1">
    <location>
        <begin position="1"/>
        <end position="13"/>
    </location>
</feature>
<gene>
    <name evidence="2" type="ORF">EGT50_11915</name>
</gene>
<dbReference type="OrthoDB" id="4374070at2"/>
<sequence length="209" mass="22852">MGLFKKRTRRARRKAEAKALKHKAKLEAKLGAKNDRKKNRADRKAQKKVDKAQIATLKAQEKAAIKASEKGLTVAKLRRYLGVARLLAPIIVPIAYRGATALRAQIDAQRAQQMGIAVDRLGEYTGHGARLSARIAGAEKSIDEIVARHPADAETQQFASAIRSRLTDLGTAVRSAEQMSPARRKQAHHAISAELDGVEADILSRLGVR</sequence>
<protein>
    <submittedName>
        <fullName evidence="2">Uncharacterized protein</fullName>
    </submittedName>
</protein>
<comment type="caution">
    <text evidence="2">The sequence shown here is derived from an EMBL/GenBank/DDBJ whole genome shotgun (WGS) entry which is preliminary data.</text>
</comment>
<dbReference type="Pfam" id="PF20079">
    <property type="entry name" value="DUF6474"/>
    <property type="match status" value="1"/>
</dbReference>
<dbReference type="Proteomes" id="UP000283479">
    <property type="component" value="Unassembled WGS sequence"/>
</dbReference>
<feature type="region of interest" description="Disordered" evidence="1">
    <location>
        <begin position="1"/>
        <end position="50"/>
    </location>
</feature>
<evidence type="ECO:0000313" key="2">
    <source>
        <dbReference type="EMBL" id="RVW02111.1"/>
    </source>
</evidence>
<dbReference type="RefSeq" id="WP_127954735.1">
    <property type="nucleotide sequence ID" value="NZ_RKLO01000004.1"/>
</dbReference>